<comment type="caution">
    <text evidence="1">The sequence shown here is derived from an EMBL/GenBank/DDBJ whole genome shotgun (WGS) entry which is preliminary data.</text>
</comment>
<evidence type="ECO:0000313" key="1">
    <source>
        <dbReference type="EMBL" id="THG29624.1"/>
    </source>
</evidence>
<dbReference type="EMBL" id="SSSM01000005">
    <property type="protein sequence ID" value="THG29624.1"/>
    <property type="molecule type" value="Genomic_DNA"/>
</dbReference>
<protein>
    <submittedName>
        <fullName evidence="1">Heme-degrading domain-containing protein</fullName>
    </submittedName>
</protein>
<dbReference type="InterPro" id="IPR038084">
    <property type="entry name" value="PduO/GlcC-like_sf"/>
</dbReference>
<dbReference type="InterPro" id="IPR010371">
    <property type="entry name" value="YBR137W-like"/>
</dbReference>
<dbReference type="AlphaFoldDB" id="A0A4S4FIE0"/>
<name>A0A4S4FIE0_9MICO</name>
<evidence type="ECO:0000313" key="2">
    <source>
        <dbReference type="Proteomes" id="UP000309133"/>
    </source>
</evidence>
<dbReference type="NCBIfam" id="NF002696">
    <property type="entry name" value="PRK02487.1-5"/>
    <property type="match status" value="1"/>
</dbReference>
<dbReference type="SUPFAM" id="SSF143744">
    <property type="entry name" value="GlcG-like"/>
    <property type="match status" value="1"/>
</dbReference>
<sequence length="154" mass="16733">MSDADDLTREIEAQQERLVFSGFDHDDAWRLGSILVERAGDKPVLIDIRRPGLILFRAARTGSTPDNEEWVRRKTAGVFRFETSSMLLQLRFAALGTFPASIGWFDPAQIATAGGSFPIRVAGVGVVAAATVSGLSSEEDHRLVVDAISEFLGV</sequence>
<keyword evidence="2" id="KW-1185">Reference proteome</keyword>
<dbReference type="RefSeq" id="WP_136427953.1">
    <property type="nucleotide sequence ID" value="NZ_SSSM01000005.1"/>
</dbReference>
<gene>
    <name evidence="1" type="ORF">E6C64_13185</name>
</gene>
<dbReference type="Proteomes" id="UP000309133">
    <property type="component" value="Unassembled WGS sequence"/>
</dbReference>
<dbReference type="OrthoDB" id="9815315at2"/>
<reference evidence="1 2" key="1">
    <citation type="submission" date="2019-04" db="EMBL/GenBank/DDBJ databases">
        <authorList>
            <person name="Jiang L."/>
        </authorList>
    </citation>
    <scope>NUCLEOTIDE SEQUENCE [LARGE SCALE GENOMIC DNA]</scope>
    <source>
        <strain evidence="1 2">YIM 131853</strain>
    </source>
</reference>
<dbReference type="InterPro" id="IPR005624">
    <property type="entry name" value="PduO/GlcC-like"/>
</dbReference>
<dbReference type="Pfam" id="PF03928">
    <property type="entry name" value="HbpS-like"/>
    <property type="match status" value="1"/>
</dbReference>
<dbReference type="PANTHER" id="PTHR28255">
    <property type="match status" value="1"/>
</dbReference>
<accession>A0A4S4FIE0</accession>
<dbReference type="PIRSF" id="PIRSF008757">
    <property type="entry name" value="UCP008757"/>
    <property type="match status" value="1"/>
</dbReference>
<dbReference type="Gene3D" id="3.30.450.150">
    <property type="entry name" value="Haem-degrading domain"/>
    <property type="match status" value="1"/>
</dbReference>
<proteinExistence type="predicted"/>
<dbReference type="PANTHER" id="PTHR28255:SF1">
    <property type="entry name" value="UPF0303 PROTEIN YBR137W"/>
    <property type="match status" value="1"/>
</dbReference>
<organism evidence="1 2">
    <name type="scientific">Naasia lichenicola</name>
    <dbReference type="NCBI Taxonomy" id="2565933"/>
    <lineage>
        <taxon>Bacteria</taxon>
        <taxon>Bacillati</taxon>
        <taxon>Actinomycetota</taxon>
        <taxon>Actinomycetes</taxon>
        <taxon>Micrococcales</taxon>
        <taxon>Microbacteriaceae</taxon>
        <taxon>Naasia</taxon>
    </lineage>
</organism>